<dbReference type="KEGG" id="nmes:H9L09_20970"/>
<evidence type="ECO:0000313" key="2">
    <source>
        <dbReference type="Proteomes" id="UP000515947"/>
    </source>
</evidence>
<sequence>MSSTLPPSARLALWFSAWVEGGASLDEARDAVVGDDASHHVVGLPDHDDAVPLILALGLLRAEGGRRGVLALPAPGDPLGLAGPAGFNAEVVDAGEGVVVEGAELGLVPHRVGAAVQWTCHDARVAAHVPDPGEADSGLRRALLGTTEQLADLDVARWRPEVADALLDLRREADLVLPRAMAPRAVRLVSLSSRCRTIVELALEDDGGSVTALEADARRAALLPLDHAARRGLVAACAYPWQG</sequence>
<organism evidence="1 2">
    <name type="scientific">Nocardioides mesophilus</name>
    <dbReference type="NCBI Taxonomy" id="433659"/>
    <lineage>
        <taxon>Bacteria</taxon>
        <taxon>Bacillati</taxon>
        <taxon>Actinomycetota</taxon>
        <taxon>Actinomycetes</taxon>
        <taxon>Propionibacteriales</taxon>
        <taxon>Nocardioidaceae</taxon>
        <taxon>Nocardioides</taxon>
    </lineage>
</organism>
<reference evidence="1 2" key="1">
    <citation type="submission" date="2020-08" db="EMBL/GenBank/DDBJ databases">
        <title>Genome sequence of Nocardioides mesophilus KACC 16243T.</title>
        <authorList>
            <person name="Hyun D.-W."/>
            <person name="Bae J.-W."/>
        </authorList>
    </citation>
    <scope>NUCLEOTIDE SEQUENCE [LARGE SCALE GENOMIC DNA]</scope>
    <source>
        <strain evidence="1 2">KACC 16243</strain>
    </source>
</reference>
<protein>
    <submittedName>
        <fullName evidence="1">Uncharacterized protein</fullName>
    </submittedName>
</protein>
<gene>
    <name evidence="1" type="ORF">H9L09_20970</name>
</gene>
<dbReference type="EMBL" id="CP060713">
    <property type="protein sequence ID" value="QNN52864.1"/>
    <property type="molecule type" value="Genomic_DNA"/>
</dbReference>
<proteinExistence type="predicted"/>
<keyword evidence="2" id="KW-1185">Reference proteome</keyword>
<evidence type="ECO:0000313" key="1">
    <source>
        <dbReference type="EMBL" id="QNN52864.1"/>
    </source>
</evidence>
<dbReference type="AlphaFoldDB" id="A0A7G9RB89"/>
<name>A0A7G9RB89_9ACTN</name>
<accession>A0A7G9RB89</accession>
<dbReference type="RefSeq" id="WP_187578706.1">
    <property type="nucleotide sequence ID" value="NZ_CP060713.1"/>
</dbReference>
<dbReference type="Proteomes" id="UP000515947">
    <property type="component" value="Chromosome"/>
</dbReference>